<name>A0A7X8XUE3_9BACT</name>
<evidence type="ECO:0008006" key="3">
    <source>
        <dbReference type="Google" id="ProtNLM"/>
    </source>
</evidence>
<evidence type="ECO:0000313" key="2">
    <source>
        <dbReference type="Proteomes" id="UP000585050"/>
    </source>
</evidence>
<protein>
    <recommendedName>
        <fullName evidence="3">TatD DNase family protein</fullName>
    </recommendedName>
</protein>
<reference evidence="1 2" key="1">
    <citation type="submission" date="2020-04" db="EMBL/GenBank/DDBJ databases">
        <title>Flammeovirga sp. SR4, a novel species isolated from seawater.</title>
        <authorList>
            <person name="Wang X."/>
        </authorList>
    </citation>
    <scope>NUCLEOTIDE SEQUENCE [LARGE SCALE GENOMIC DNA]</scope>
    <source>
        <strain evidence="1 2">SR4</strain>
    </source>
</reference>
<keyword evidence="2" id="KW-1185">Reference proteome</keyword>
<dbReference type="RefSeq" id="WP_168880981.1">
    <property type="nucleotide sequence ID" value="NZ_JABAIL010000001.1"/>
</dbReference>
<gene>
    <name evidence="1" type="ORF">HGP29_03605</name>
</gene>
<dbReference type="GO" id="GO:0016788">
    <property type="term" value="F:hydrolase activity, acting on ester bonds"/>
    <property type="evidence" value="ECO:0007669"/>
    <property type="project" value="InterPro"/>
</dbReference>
<dbReference type="Gene3D" id="3.20.20.140">
    <property type="entry name" value="Metal-dependent hydrolases"/>
    <property type="match status" value="1"/>
</dbReference>
<dbReference type="PANTHER" id="PTHR46124">
    <property type="entry name" value="D-AMINOACYL-TRNA DEACYLASE"/>
    <property type="match status" value="1"/>
</dbReference>
<sequence>MKYFNAHSHFPQNHDEVSVWNQFIQHSLVTDSSQLISSGIHPWHINEIDVEWCLRQLEIDIDKIDAIGESGLDRVITIPFELQKEIFLEHIKLSEKYNKPLIIHAVRTYPDIIQLRKQEKCQQPWIVHGFTGNLQSGLQLIKNGCYLSFGKMLMNGHKKTVETLKCIDPKYALFETDDDKNLTIEELYTKGAEILTIEKEQLRIEKMEIAKELFPKIEGLL</sequence>
<dbReference type="InterPro" id="IPR001130">
    <property type="entry name" value="TatD-like"/>
</dbReference>
<proteinExistence type="predicted"/>
<dbReference type="Proteomes" id="UP000585050">
    <property type="component" value="Unassembled WGS sequence"/>
</dbReference>
<dbReference type="PANTHER" id="PTHR46124:SF2">
    <property type="entry name" value="D-AMINOACYL-TRNA DEACYLASE"/>
    <property type="match status" value="1"/>
</dbReference>
<dbReference type="EMBL" id="JABAIL010000001">
    <property type="protein sequence ID" value="NLR90273.1"/>
    <property type="molecule type" value="Genomic_DNA"/>
</dbReference>
<organism evidence="1 2">
    <name type="scientific">Flammeovirga agarivorans</name>
    <dbReference type="NCBI Taxonomy" id="2726742"/>
    <lineage>
        <taxon>Bacteria</taxon>
        <taxon>Pseudomonadati</taxon>
        <taxon>Bacteroidota</taxon>
        <taxon>Cytophagia</taxon>
        <taxon>Cytophagales</taxon>
        <taxon>Flammeovirgaceae</taxon>
        <taxon>Flammeovirga</taxon>
    </lineage>
</organism>
<dbReference type="AlphaFoldDB" id="A0A7X8XUE3"/>
<dbReference type="Pfam" id="PF01026">
    <property type="entry name" value="TatD_DNase"/>
    <property type="match status" value="1"/>
</dbReference>
<evidence type="ECO:0000313" key="1">
    <source>
        <dbReference type="EMBL" id="NLR90273.1"/>
    </source>
</evidence>
<dbReference type="InterPro" id="IPR032466">
    <property type="entry name" value="Metal_Hydrolase"/>
</dbReference>
<dbReference type="SUPFAM" id="SSF51556">
    <property type="entry name" value="Metallo-dependent hydrolases"/>
    <property type="match status" value="1"/>
</dbReference>
<accession>A0A7X8XUE3</accession>
<comment type="caution">
    <text evidence="1">The sequence shown here is derived from an EMBL/GenBank/DDBJ whole genome shotgun (WGS) entry which is preliminary data.</text>
</comment>